<dbReference type="Pfam" id="PF13384">
    <property type="entry name" value="HTH_23"/>
    <property type="match status" value="1"/>
</dbReference>
<comment type="caution">
    <text evidence="1">The sequence shown here is derived from an EMBL/GenBank/DDBJ whole genome shotgun (WGS) entry which is preliminary data.</text>
</comment>
<dbReference type="EMBL" id="JAOEGN010000009">
    <property type="protein sequence ID" value="MCU0105115.1"/>
    <property type="molecule type" value="Genomic_DNA"/>
</dbReference>
<dbReference type="RefSeq" id="WP_262096383.1">
    <property type="nucleotide sequence ID" value="NZ_JAOEGN010000009.1"/>
</dbReference>
<evidence type="ECO:0000313" key="1">
    <source>
        <dbReference type="EMBL" id="MCU0105115.1"/>
    </source>
</evidence>
<reference evidence="2" key="1">
    <citation type="submission" date="2023-07" db="EMBL/GenBank/DDBJ databases">
        <title>Novel Mycoplasma species identified in domestic and wild animals.</title>
        <authorList>
            <person name="Volokhov D.V."/>
            <person name="Furtak V.A."/>
            <person name="Zagorodnyaya T.A."/>
        </authorList>
    </citation>
    <scope>NUCLEOTIDE SEQUENCE [LARGE SCALE GENOMIC DNA]</scope>
    <source>
        <strain evidence="2">92-19</strain>
    </source>
</reference>
<dbReference type="Proteomes" id="UP001209076">
    <property type="component" value="Unassembled WGS sequence"/>
</dbReference>
<gene>
    <name evidence="1" type="ORF">N7603_05535</name>
</gene>
<protein>
    <submittedName>
        <fullName evidence="1">Helix-turn-helix domain-containing protein</fullName>
    </submittedName>
</protein>
<accession>A0ABT2PVX9</accession>
<dbReference type="Gene3D" id="1.10.10.10">
    <property type="entry name" value="Winged helix-like DNA-binding domain superfamily/Winged helix DNA-binding domain"/>
    <property type="match status" value="1"/>
</dbReference>
<organism evidence="1 2">
    <name type="scientific">Paracholeplasma vituli</name>
    <dbReference type="NCBI Taxonomy" id="69473"/>
    <lineage>
        <taxon>Bacteria</taxon>
        <taxon>Bacillati</taxon>
        <taxon>Mycoplasmatota</taxon>
        <taxon>Mollicutes</taxon>
        <taxon>Acholeplasmatales</taxon>
        <taxon>Acholeplasmataceae</taxon>
        <taxon>Paracholeplasma</taxon>
    </lineage>
</organism>
<dbReference type="InterPro" id="IPR036388">
    <property type="entry name" value="WH-like_DNA-bd_sf"/>
</dbReference>
<name>A0ABT2PVX9_9MOLU</name>
<dbReference type="InterPro" id="IPR013324">
    <property type="entry name" value="RNA_pol_sigma_r3/r4-like"/>
</dbReference>
<evidence type="ECO:0000313" key="2">
    <source>
        <dbReference type="Proteomes" id="UP001209076"/>
    </source>
</evidence>
<keyword evidence="2" id="KW-1185">Reference proteome</keyword>
<sequence>MINMIEKNGIISMHIHEGKSKREISRILGISRNTVDKYITEYEKNLKALKESEHDYESRVHQQTLFAKPTYKRTKLCVI</sequence>
<proteinExistence type="predicted"/>
<dbReference type="SUPFAM" id="SSF88659">
    <property type="entry name" value="Sigma3 and sigma4 domains of RNA polymerase sigma factors"/>
    <property type="match status" value="1"/>
</dbReference>